<name>A0ABS6G1K5_9FIRM</name>
<evidence type="ECO:0000313" key="3">
    <source>
        <dbReference type="Proteomes" id="UP000779508"/>
    </source>
</evidence>
<proteinExistence type="predicted"/>
<feature type="domain" description="DUF3870" evidence="1">
    <location>
        <begin position="8"/>
        <end position="101"/>
    </location>
</feature>
<dbReference type="InterPro" id="IPR024617">
    <property type="entry name" value="DUF3870"/>
</dbReference>
<evidence type="ECO:0000313" key="2">
    <source>
        <dbReference type="EMBL" id="MBU5676244.1"/>
    </source>
</evidence>
<protein>
    <submittedName>
        <fullName evidence="2">DUF3870 domain-containing protein</fullName>
    </submittedName>
</protein>
<reference evidence="2 3" key="1">
    <citation type="submission" date="2021-06" db="EMBL/GenBank/DDBJ databases">
        <authorList>
            <person name="Sun Q."/>
            <person name="Li D."/>
        </authorList>
    </citation>
    <scope>NUCLEOTIDE SEQUENCE [LARGE SCALE GENOMIC DNA]</scope>
    <source>
        <strain evidence="2 3">MSJ-5</strain>
    </source>
</reference>
<dbReference type="RefSeq" id="WP_216415816.1">
    <property type="nucleotide sequence ID" value="NZ_JAHLQK010000002.1"/>
</dbReference>
<dbReference type="Proteomes" id="UP000779508">
    <property type="component" value="Unassembled WGS sequence"/>
</dbReference>
<keyword evidence="3" id="KW-1185">Reference proteome</keyword>
<comment type="caution">
    <text evidence="2">The sequence shown here is derived from an EMBL/GenBank/DDBJ whole genome shotgun (WGS) entry which is preliminary data.</text>
</comment>
<sequence>MYDRNTVYIVGNARTTNDNAITQNFNSFFIGFVVDRTTGKIVDVSCSATISTTEKFIASLFLGKTLKYFDENLEEEIKDRYFGSSQKAIIVAYKDGIKKYNEAICKKS</sequence>
<evidence type="ECO:0000259" key="1">
    <source>
        <dbReference type="Pfam" id="PF12986"/>
    </source>
</evidence>
<accession>A0ABS6G1K5</accession>
<dbReference type="EMBL" id="JAHLQK010000002">
    <property type="protein sequence ID" value="MBU5676244.1"/>
    <property type="molecule type" value="Genomic_DNA"/>
</dbReference>
<organism evidence="2 3">
    <name type="scientific">Alkaliphilus flagellatus</name>
    <dbReference type="NCBI Taxonomy" id="2841507"/>
    <lineage>
        <taxon>Bacteria</taxon>
        <taxon>Bacillati</taxon>
        <taxon>Bacillota</taxon>
        <taxon>Clostridia</taxon>
        <taxon>Peptostreptococcales</taxon>
        <taxon>Natronincolaceae</taxon>
        <taxon>Alkaliphilus</taxon>
    </lineage>
</organism>
<dbReference type="Pfam" id="PF12986">
    <property type="entry name" value="DUF3870"/>
    <property type="match status" value="1"/>
</dbReference>
<gene>
    <name evidence="2" type="ORF">KQI88_07425</name>
</gene>